<dbReference type="Pfam" id="PF00067">
    <property type="entry name" value="p450"/>
    <property type="match status" value="1"/>
</dbReference>
<accession>A0A1V4D6Q0</accession>
<sequence>MSVTSRTSAPAPLPRHRDCPFDPPGAYAALREDGGASRLAFPDGKAGWLLTRHEDVARLLADDRFSSDRRRASSPVHAFPVRQDDRRMLGSFIGMDPPEHTRYRRLLSKWFTARGLRGLQPRIEEIVEDHLAAMERAGPPADLVTSFAQPIPSLVICELLGVPYEDRADFQRWATVLLRLGQPEEDVYAARDALWEYMRGLLDAKRRRPDEALLSRLVNGDHGAPGGTHDRGTGDATAAGLTDEELTGVGLLLLVAGHETTANMLALGTYALLRHPEQARGVRERPEVIDHAVEELLRYLTIVQFGIVRVAREDLEIAGARIRAGETVVGSLASANRDPARLAAPDTLDITRDPGDQIAFGHGIHQCLGQHLARMEMRTAYPALLRRFPTLRLAVPPEEVPLRHDMLIYGVHRLPVTWDRSVG</sequence>
<dbReference type="PRINTS" id="PR00359">
    <property type="entry name" value="BP450"/>
</dbReference>
<dbReference type="PRINTS" id="PR00385">
    <property type="entry name" value="P450"/>
</dbReference>
<keyword evidence="4 7" id="KW-0560">Oxidoreductase</keyword>
<dbReference type="SUPFAM" id="SSF48264">
    <property type="entry name" value="Cytochrome P450"/>
    <property type="match status" value="1"/>
</dbReference>
<dbReference type="GO" id="GO:0020037">
    <property type="term" value="F:heme binding"/>
    <property type="evidence" value="ECO:0007669"/>
    <property type="project" value="InterPro"/>
</dbReference>
<keyword evidence="3 7" id="KW-0479">Metal-binding</keyword>
<dbReference type="PROSITE" id="PS00086">
    <property type="entry name" value="CYTOCHROME_P450"/>
    <property type="match status" value="1"/>
</dbReference>
<dbReference type="GO" id="GO:0016705">
    <property type="term" value="F:oxidoreductase activity, acting on paired donors, with incorporation or reduction of molecular oxygen"/>
    <property type="evidence" value="ECO:0007669"/>
    <property type="project" value="InterPro"/>
</dbReference>
<evidence type="ECO:0000256" key="4">
    <source>
        <dbReference type="ARBA" id="ARBA00023002"/>
    </source>
</evidence>
<evidence type="ECO:0000313" key="10">
    <source>
        <dbReference type="Proteomes" id="UP000033615"/>
    </source>
</evidence>
<comment type="caution">
    <text evidence="9">The sequence shown here is derived from an EMBL/GenBank/DDBJ whole genome shotgun (WGS) entry which is preliminary data.</text>
</comment>
<dbReference type="InterPro" id="IPR017972">
    <property type="entry name" value="Cyt_P450_CS"/>
</dbReference>
<evidence type="ECO:0000313" key="9">
    <source>
        <dbReference type="EMBL" id="OPF80188.1"/>
    </source>
</evidence>
<keyword evidence="10" id="KW-1185">Reference proteome</keyword>
<dbReference type="OrthoDB" id="3664945at2"/>
<dbReference type="Gene3D" id="1.10.630.10">
    <property type="entry name" value="Cytochrome P450"/>
    <property type="match status" value="1"/>
</dbReference>
<proteinExistence type="inferred from homology"/>
<dbReference type="InterPro" id="IPR036396">
    <property type="entry name" value="Cyt_P450_sf"/>
</dbReference>
<evidence type="ECO:0000256" key="3">
    <source>
        <dbReference type="ARBA" id="ARBA00022723"/>
    </source>
</evidence>
<keyword evidence="6 7" id="KW-0503">Monooxygenase</keyword>
<evidence type="ECO:0000256" key="2">
    <source>
        <dbReference type="ARBA" id="ARBA00022617"/>
    </source>
</evidence>
<dbReference type="InterPro" id="IPR002397">
    <property type="entry name" value="Cyt_P450_B"/>
</dbReference>
<reference evidence="9" key="1">
    <citation type="submission" date="2016-12" db="EMBL/GenBank/DDBJ databases">
        <title>Genome sequence of Streptomyces antioxidans MUSC 164.</title>
        <authorList>
            <person name="Lee L.-H."/>
            <person name="Ser H.-L."/>
        </authorList>
    </citation>
    <scope>NUCLEOTIDE SEQUENCE [LARGE SCALE GENOMIC DNA]</scope>
    <source>
        <strain evidence="9">MUSC 164</strain>
    </source>
</reference>
<dbReference type="Proteomes" id="UP000033615">
    <property type="component" value="Unassembled WGS sequence"/>
</dbReference>
<dbReference type="PANTHER" id="PTHR46696:SF1">
    <property type="entry name" value="CYTOCHROME P450 YJIB-RELATED"/>
    <property type="match status" value="1"/>
</dbReference>
<feature type="region of interest" description="Disordered" evidence="8">
    <location>
        <begin position="217"/>
        <end position="238"/>
    </location>
</feature>
<dbReference type="InterPro" id="IPR001128">
    <property type="entry name" value="Cyt_P450"/>
</dbReference>
<name>A0A1V4D6Q0_9ACTN</name>
<evidence type="ECO:0000256" key="5">
    <source>
        <dbReference type="ARBA" id="ARBA00023004"/>
    </source>
</evidence>
<dbReference type="FunFam" id="1.10.630.10:FF:000018">
    <property type="entry name" value="Cytochrome P450 monooxygenase"/>
    <property type="match status" value="1"/>
</dbReference>
<keyword evidence="5 7" id="KW-0408">Iron</keyword>
<evidence type="ECO:0000256" key="6">
    <source>
        <dbReference type="ARBA" id="ARBA00023033"/>
    </source>
</evidence>
<evidence type="ECO:0000256" key="8">
    <source>
        <dbReference type="SAM" id="MobiDB-lite"/>
    </source>
</evidence>
<dbReference type="CDD" id="cd11030">
    <property type="entry name" value="CYP105-like"/>
    <property type="match status" value="1"/>
</dbReference>
<protein>
    <submittedName>
        <fullName evidence="9">Cytochrome P450</fullName>
    </submittedName>
</protein>
<dbReference type="PANTHER" id="PTHR46696">
    <property type="entry name" value="P450, PUTATIVE (EUROFUNG)-RELATED"/>
    <property type="match status" value="1"/>
</dbReference>
<organism evidence="9 10">
    <name type="scientific">Streptomyces antioxidans</name>
    <dbReference type="NCBI Taxonomy" id="1507734"/>
    <lineage>
        <taxon>Bacteria</taxon>
        <taxon>Bacillati</taxon>
        <taxon>Actinomycetota</taxon>
        <taxon>Actinomycetes</taxon>
        <taxon>Kitasatosporales</taxon>
        <taxon>Streptomycetaceae</taxon>
        <taxon>Streptomyces</taxon>
    </lineage>
</organism>
<dbReference type="GO" id="GO:0004497">
    <property type="term" value="F:monooxygenase activity"/>
    <property type="evidence" value="ECO:0007669"/>
    <property type="project" value="UniProtKB-KW"/>
</dbReference>
<comment type="similarity">
    <text evidence="1 7">Belongs to the cytochrome P450 family.</text>
</comment>
<gene>
    <name evidence="9" type="ORF">VT50_0213575</name>
</gene>
<evidence type="ECO:0000256" key="7">
    <source>
        <dbReference type="RuleBase" id="RU000461"/>
    </source>
</evidence>
<evidence type="ECO:0000256" key="1">
    <source>
        <dbReference type="ARBA" id="ARBA00010617"/>
    </source>
</evidence>
<dbReference type="RefSeq" id="WP_046089007.1">
    <property type="nucleotide sequence ID" value="NZ_LAKD02000032.1"/>
</dbReference>
<dbReference type="AlphaFoldDB" id="A0A1V4D6Q0"/>
<keyword evidence="2 7" id="KW-0349">Heme</keyword>
<dbReference type="EMBL" id="LAKD02000032">
    <property type="protein sequence ID" value="OPF80188.1"/>
    <property type="molecule type" value="Genomic_DNA"/>
</dbReference>
<dbReference type="GO" id="GO:0005506">
    <property type="term" value="F:iron ion binding"/>
    <property type="evidence" value="ECO:0007669"/>
    <property type="project" value="InterPro"/>
</dbReference>